<organism evidence="3 4">
    <name type="scientific">Caerostris darwini</name>
    <dbReference type="NCBI Taxonomy" id="1538125"/>
    <lineage>
        <taxon>Eukaryota</taxon>
        <taxon>Metazoa</taxon>
        <taxon>Ecdysozoa</taxon>
        <taxon>Arthropoda</taxon>
        <taxon>Chelicerata</taxon>
        <taxon>Arachnida</taxon>
        <taxon>Araneae</taxon>
        <taxon>Araneomorphae</taxon>
        <taxon>Entelegynae</taxon>
        <taxon>Araneoidea</taxon>
        <taxon>Araneidae</taxon>
        <taxon>Caerostris</taxon>
    </lineage>
</organism>
<dbReference type="Pfam" id="PF00041">
    <property type="entry name" value="fn3"/>
    <property type="match status" value="1"/>
</dbReference>
<dbReference type="EMBL" id="BPLQ01008705">
    <property type="protein sequence ID" value="GIY38991.1"/>
    <property type="molecule type" value="Genomic_DNA"/>
</dbReference>
<feature type="non-terminal residue" evidence="3">
    <location>
        <position position="106"/>
    </location>
</feature>
<dbReference type="CDD" id="cd00063">
    <property type="entry name" value="FN3"/>
    <property type="match status" value="1"/>
</dbReference>
<evidence type="ECO:0000313" key="4">
    <source>
        <dbReference type="Proteomes" id="UP001054837"/>
    </source>
</evidence>
<dbReference type="Proteomes" id="UP001054837">
    <property type="component" value="Unassembled WGS sequence"/>
</dbReference>
<keyword evidence="4" id="KW-1185">Reference proteome</keyword>
<dbReference type="InterPro" id="IPR013098">
    <property type="entry name" value="Ig_I-set"/>
</dbReference>
<dbReference type="GO" id="GO:0030154">
    <property type="term" value="P:cell differentiation"/>
    <property type="evidence" value="ECO:0007669"/>
    <property type="project" value="UniProtKB-ARBA"/>
</dbReference>
<dbReference type="PANTHER" id="PTHR13817">
    <property type="entry name" value="TITIN"/>
    <property type="match status" value="1"/>
</dbReference>
<dbReference type="GO" id="GO:0009653">
    <property type="term" value="P:anatomical structure morphogenesis"/>
    <property type="evidence" value="ECO:0007669"/>
    <property type="project" value="UniProtKB-ARBA"/>
</dbReference>
<sequence length="106" mass="12030">MPTFQYYYSIIFKYELTETVLGSGTTSELTIRRADRRDSALYTCIASNSFGQDDTNMQLIMQEPPDAPQDVKVLEFGSRTAKLGWSAPYSGNSPITQYILHYKEEA</sequence>
<dbReference type="SUPFAM" id="SSF48726">
    <property type="entry name" value="Immunoglobulin"/>
    <property type="match status" value="1"/>
</dbReference>
<accession>A0AAV4T0M5</accession>
<dbReference type="InterPro" id="IPR013783">
    <property type="entry name" value="Ig-like_fold"/>
</dbReference>
<dbReference type="PANTHER" id="PTHR13817:SF166">
    <property type="entry name" value="NEURONAL IGCAM-RELATED"/>
    <property type="match status" value="1"/>
</dbReference>
<dbReference type="Gene3D" id="2.60.40.10">
    <property type="entry name" value="Immunoglobulins"/>
    <property type="match status" value="2"/>
</dbReference>
<reference evidence="3 4" key="1">
    <citation type="submission" date="2021-06" db="EMBL/GenBank/DDBJ databases">
        <title>Caerostris darwini draft genome.</title>
        <authorList>
            <person name="Kono N."/>
            <person name="Arakawa K."/>
        </authorList>
    </citation>
    <scope>NUCLEOTIDE SEQUENCE [LARGE SCALE GENOMIC DNA]</scope>
</reference>
<comment type="caution">
    <text evidence="3">The sequence shown here is derived from an EMBL/GenBank/DDBJ whole genome shotgun (WGS) entry which is preliminary data.</text>
</comment>
<dbReference type="InterPro" id="IPR036116">
    <property type="entry name" value="FN3_sf"/>
</dbReference>
<dbReference type="PROSITE" id="PS50853">
    <property type="entry name" value="FN3"/>
    <property type="match status" value="1"/>
</dbReference>
<gene>
    <name evidence="3" type="primary">DSCAML1_0</name>
    <name evidence="3" type="ORF">CDAR_587081</name>
</gene>
<evidence type="ECO:0000259" key="2">
    <source>
        <dbReference type="PROSITE" id="PS50853"/>
    </source>
</evidence>
<feature type="domain" description="Fibronectin type-III" evidence="2">
    <location>
        <begin position="67"/>
        <end position="106"/>
    </location>
</feature>
<dbReference type="InterPro" id="IPR003961">
    <property type="entry name" value="FN3_dom"/>
</dbReference>
<proteinExistence type="predicted"/>
<dbReference type="SUPFAM" id="SSF49265">
    <property type="entry name" value="Fibronectin type III"/>
    <property type="match status" value="1"/>
</dbReference>
<protein>
    <submittedName>
        <fullName evidence="3">Down syndrome cell adhesion molecule-like protein 1</fullName>
    </submittedName>
</protein>
<dbReference type="AlphaFoldDB" id="A0AAV4T0M5"/>
<dbReference type="InterPro" id="IPR036179">
    <property type="entry name" value="Ig-like_dom_sf"/>
</dbReference>
<evidence type="ECO:0000256" key="1">
    <source>
        <dbReference type="ARBA" id="ARBA00022737"/>
    </source>
</evidence>
<name>A0AAV4T0M5_9ARAC</name>
<keyword evidence="1" id="KW-0677">Repeat</keyword>
<dbReference type="Pfam" id="PF07679">
    <property type="entry name" value="I-set"/>
    <property type="match status" value="1"/>
</dbReference>
<evidence type="ECO:0000313" key="3">
    <source>
        <dbReference type="EMBL" id="GIY38991.1"/>
    </source>
</evidence>
<dbReference type="InterPro" id="IPR050964">
    <property type="entry name" value="Striated_Muscle_Regulatory"/>
</dbReference>